<evidence type="ECO:0000313" key="1">
    <source>
        <dbReference type="EMBL" id="PJE73855.1"/>
    </source>
</evidence>
<proteinExistence type="predicted"/>
<evidence type="ECO:0000313" key="2">
    <source>
        <dbReference type="Proteomes" id="UP000228700"/>
    </source>
</evidence>
<protein>
    <submittedName>
        <fullName evidence="1">Uncharacterized protein</fullName>
    </submittedName>
</protein>
<name>A0A2M8LB92_9BACT</name>
<dbReference type="Proteomes" id="UP000228700">
    <property type="component" value="Unassembled WGS sequence"/>
</dbReference>
<dbReference type="EMBL" id="PFEQ01000014">
    <property type="protein sequence ID" value="PJE73855.1"/>
    <property type="molecule type" value="Genomic_DNA"/>
</dbReference>
<accession>A0A2M8LB92</accession>
<reference evidence="2" key="1">
    <citation type="submission" date="2017-09" db="EMBL/GenBank/DDBJ databases">
        <title>Depth-based differentiation of microbial function through sediment-hosted aquifers and enrichment of novel symbionts in the deep terrestrial subsurface.</title>
        <authorList>
            <person name="Probst A.J."/>
            <person name="Ladd B."/>
            <person name="Jarett J.K."/>
            <person name="Geller-Mcgrath D.E."/>
            <person name="Sieber C.M.K."/>
            <person name="Emerson J.B."/>
            <person name="Anantharaman K."/>
            <person name="Thomas B.C."/>
            <person name="Malmstrom R."/>
            <person name="Stieglmeier M."/>
            <person name="Klingl A."/>
            <person name="Woyke T."/>
            <person name="Ryan C.M."/>
            <person name="Banfield J.F."/>
        </authorList>
    </citation>
    <scope>NUCLEOTIDE SEQUENCE [LARGE SCALE GENOMIC DNA]</scope>
</reference>
<dbReference type="AlphaFoldDB" id="A0A2M8LB92"/>
<comment type="caution">
    <text evidence="1">The sequence shown here is derived from an EMBL/GenBank/DDBJ whole genome shotgun (WGS) entry which is preliminary data.</text>
</comment>
<organism evidence="1 2">
    <name type="scientific">Candidatus Taylorbacteria bacterium CG10_big_fil_rev_8_21_14_0_10_41_48</name>
    <dbReference type="NCBI Taxonomy" id="1975024"/>
    <lineage>
        <taxon>Bacteria</taxon>
        <taxon>Candidatus Tayloriibacteriota</taxon>
    </lineage>
</organism>
<gene>
    <name evidence="1" type="ORF">COV01_03375</name>
</gene>
<sequence length="167" mass="18171">MAYIGRYSIVPLKNKNQQSGPCVEYGVVSSIGANGVGRIKSHDHNDEVIFSVRGACHAIVKNGRPRFESLFGKGAHAPSVGLEVAFIAGYAKPGDSNAIAEVWSSKVSWEKARAEARGPELKMEASHVIRDHSEKWKARGKTGRGVSKVVQFPKEEIDTEEKKVAVN</sequence>